<evidence type="ECO:0000313" key="2">
    <source>
        <dbReference type="EMBL" id="GBN07036.1"/>
    </source>
</evidence>
<feature type="region of interest" description="Disordered" evidence="1">
    <location>
        <begin position="43"/>
        <end position="62"/>
    </location>
</feature>
<comment type="caution">
    <text evidence="2">The sequence shown here is derived from an EMBL/GenBank/DDBJ whole genome shotgun (WGS) entry which is preliminary data.</text>
</comment>
<organism evidence="2 3">
    <name type="scientific">Araneus ventricosus</name>
    <name type="common">Orbweaver spider</name>
    <name type="synonym">Epeira ventricosa</name>
    <dbReference type="NCBI Taxonomy" id="182803"/>
    <lineage>
        <taxon>Eukaryota</taxon>
        <taxon>Metazoa</taxon>
        <taxon>Ecdysozoa</taxon>
        <taxon>Arthropoda</taxon>
        <taxon>Chelicerata</taxon>
        <taxon>Arachnida</taxon>
        <taxon>Araneae</taxon>
        <taxon>Araneomorphae</taxon>
        <taxon>Entelegynae</taxon>
        <taxon>Araneoidea</taxon>
        <taxon>Araneidae</taxon>
        <taxon>Araneus</taxon>
    </lineage>
</organism>
<protein>
    <submittedName>
        <fullName evidence="2">Uncharacterized protein</fullName>
    </submittedName>
</protein>
<dbReference type="AlphaFoldDB" id="A0A4Y2L079"/>
<accession>A0A4Y2L079</accession>
<evidence type="ECO:0000256" key="1">
    <source>
        <dbReference type="SAM" id="MobiDB-lite"/>
    </source>
</evidence>
<sequence>MPGAIIATEPVGWTWDKPEVVQARFTTRAHVMAKARPVLGWTLGQTNRPDRRRRSMPGADMATEPVGWTWDKRIDRTPLCAWCHYSSRTGWMEGIRTNEDRQNCALCLVPL</sequence>
<dbReference type="Proteomes" id="UP000499080">
    <property type="component" value="Unassembled WGS sequence"/>
</dbReference>
<evidence type="ECO:0000313" key="3">
    <source>
        <dbReference type="Proteomes" id="UP000499080"/>
    </source>
</evidence>
<dbReference type="EMBL" id="BGPR01005124">
    <property type="protein sequence ID" value="GBN07036.1"/>
    <property type="molecule type" value="Genomic_DNA"/>
</dbReference>
<reference evidence="2 3" key="1">
    <citation type="journal article" date="2019" name="Sci. Rep.">
        <title>Orb-weaving spider Araneus ventricosus genome elucidates the spidroin gene catalogue.</title>
        <authorList>
            <person name="Kono N."/>
            <person name="Nakamura H."/>
            <person name="Ohtoshi R."/>
            <person name="Moran D.A.P."/>
            <person name="Shinohara A."/>
            <person name="Yoshida Y."/>
            <person name="Fujiwara M."/>
            <person name="Mori M."/>
            <person name="Tomita M."/>
            <person name="Arakawa K."/>
        </authorList>
    </citation>
    <scope>NUCLEOTIDE SEQUENCE [LARGE SCALE GENOMIC DNA]</scope>
</reference>
<gene>
    <name evidence="2" type="ORF">AVEN_201771_1</name>
</gene>
<name>A0A4Y2L079_ARAVE</name>
<proteinExistence type="predicted"/>
<keyword evidence="3" id="KW-1185">Reference proteome</keyword>